<keyword evidence="4" id="KW-0812">Transmembrane</keyword>
<dbReference type="Proteomes" id="UP000290602">
    <property type="component" value="Unassembled WGS sequence"/>
</dbReference>
<dbReference type="PANTHER" id="PTHR11537">
    <property type="entry name" value="VOLTAGE-GATED POTASSIUM CHANNEL"/>
    <property type="match status" value="1"/>
</dbReference>
<keyword evidence="6" id="KW-0851">Voltage-gated channel</keyword>
<keyword evidence="11" id="KW-0407">Ion channel</keyword>
<proteinExistence type="predicted"/>
<dbReference type="RefSeq" id="WP_129032719.1">
    <property type="nucleotide sequence ID" value="NZ_CP059603.1"/>
</dbReference>
<dbReference type="Gene3D" id="1.10.287.70">
    <property type="match status" value="1"/>
</dbReference>
<evidence type="ECO:0000256" key="9">
    <source>
        <dbReference type="ARBA" id="ARBA00023065"/>
    </source>
</evidence>
<dbReference type="EMBL" id="QXIL01000013">
    <property type="protein sequence ID" value="RXI78290.1"/>
    <property type="molecule type" value="Genomic_DNA"/>
</dbReference>
<keyword evidence="10" id="KW-0472">Membrane</keyword>
<dbReference type="SUPFAM" id="SSF81324">
    <property type="entry name" value="Voltage-gated potassium channels"/>
    <property type="match status" value="1"/>
</dbReference>
<dbReference type="OrthoDB" id="9785285at2"/>
<keyword evidence="9" id="KW-0406">Ion transport</keyword>
<evidence type="ECO:0000256" key="2">
    <source>
        <dbReference type="ARBA" id="ARBA00022448"/>
    </source>
</evidence>
<sequence length="244" mass="28015">MRTWRRVYQISVISLAVVSIALVLLDLVNVVDLSKGVWSWVDDAILGFFTVDYVVRFWQAPNKKAFFKTNFFDLLAIIPFSSLFNFFRLARLMRLLKLVQLFQLIRLVGFINKLRRHLRQFFRTNGFGYLVWASLIILILASSLYAYAERVSWGEAFWWAITTTTTVGYGDVAPHTVAGKWAATVLMIVGIGFIGALTSTITTYFAQRHGTSDTQRLLQELAQIKQQNKELQRQIAALVKQQRP</sequence>
<evidence type="ECO:0000256" key="6">
    <source>
        <dbReference type="ARBA" id="ARBA00022882"/>
    </source>
</evidence>
<evidence type="ECO:0000313" key="14">
    <source>
        <dbReference type="Proteomes" id="UP000290602"/>
    </source>
</evidence>
<reference evidence="13 14" key="1">
    <citation type="submission" date="2018-08" db="EMBL/GenBank/DDBJ databases">
        <title>Lactobacillus suantsai sp. nov., isolated from traditional fermented suan-tsai in Taiwan.</title>
        <authorList>
            <person name="Huang C.-H."/>
        </authorList>
    </citation>
    <scope>NUCLEOTIDE SEQUENCE [LARGE SCALE GENOMIC DNA]</scope>
    <source>
        <strain evidence="13 14">BCRC 12945</strain>
    </source>
</reference>
<dbReference type="InterPro" id="IPR005821">
    <property type="entry name" value="Ion_trans_dom"/>
</dbReference>
<dbReference type="PRINTS" id="PR00169">
    <property type="entry name" value="KCHANNEL"/>
</dbReference>
<evidence type="ECO:0000256" key="10">
    <source>
        <dbReference type="ARBA" id="ARBA00023136"/>
    </source>
</evidence>
<evidence type="ECO:0000256" key="1">
    <source>
        <dbReference type="ARBA" id="ARBA00004141"/>
    </source>
</evidence>
<keyword evidence="3" id="KW-0633">Potassium transport</keyword>
<dbReference type="PANTHER" id="PTHR11537:SF254">
    <property type="entry name" value="POTASSIUM VOLTAGE-GATED CHANNEL PROTEIN SHAB"/>
    <property type="match status" value="1"/>
</dbReference>
<evidence type="ECO:0000256" key="5">
    <source>
        <dbReference type="ARBA" id="ARBA00022826"/>
    </source>
</evidence>
<gene>
    <name evidence="13" type="ORF">DXH47_07410</name>
</gene>
<evidence type="ECO:0000256" key="11">
    <source>
        <dbReference type="ARBA" id="ARBA00023303"/>
    </source>
</evidence>
<organism evidence="13 14">
    <name type="scientific">Levilactobacillus suantsaii</name>
    <dbReference type="NCBI Taxonomy" id="2292255"/>
    <lineage>
        <taxon>Bacteria</taxon>
        <taxon>Bacillati</taxon>
        <taxon>Bacillota</taxon>
        <taxon>Bacilli</taxon>
        <taxon>Lactobacillales</taxon>
        <taxon>Lactobacillaceae</taxon>
        <taxon>Levilactobacillus</taxon>
    </lineage>
</organism>
<dbReference type="Pfam" id="PF00520">
    <property type="entry name" value="Ion_trans"/>
    <property type="match status" value="1"/>
</dbReference>
<name>A0A4Q0VHG3_9LACO</name>
<keyword evidence="5" id="KW-0631">Potassium channel</keyword>
<comment type="caution">
    <text evidence="13">The sequence shown here is derived from an EMBL/GenBank/DDBJ whole genome shotgun (WGS) entry which is preliminary data.</text>
</comment>
<evidence type="ECO:0000256" key="3">
    <source>
        <dbReference type="ARBA" id="ARBA00022538"/>
    </source>
</evidence>
<keyword evidence="2" id="KW-0813">Transport</keyword>
<evidence type="ECO:0000256" key="4">
    <source>
        <dbReference type="ARBA" id="ARBA00022692"/>
    </source>
</evidence>
<evidence type="ECO:0000313" key="13">
    <source>
        <dbReference type="EMBL" id="RXI78290.1"/>
    </source>
</evidence>
<accession>A0A4Q0VHG3</accession>
<dbReference type="Gene3D" id="1.20.120.350">
    <property type="entry name" value="Voltage-gated potassium channels. Chain C"/>
    <property type="match status" value="1"/>
</dbReference>
<evidence type="ECO:0000259" key="12">
    <source>
        <dbReference type="Pfam" id="PF00520"/>
    </source>
</evidence>
<dbReference type="InterPro" id="IPR027359">
    <property type="entry name" value="Volt_channel_dom_sf"/>
</dbReference>
<feature type="domain" description="Ion transport" evidence="12">
    <location>
        <begin position="6"/>
        <end position="207"/>
    </location>
</feature>
<dbReference type="InterPro" id="IPR028325">
    <property type="entry name" value="VG_K_chnl"/>
</dbReference>
<dbReference type="GO" id="GO:0001508">
    <property type="term" value="P:action potential"/>
    <property type="evidence" value="ECO:0007669"/>
    <property type="project" value="TreeGrafter"/>
</dbReference>
<evidence type="ECO:0000256" key="7">
    <source>
        <dbReference type="ARBA" id="ARBA00022958"/>
    </source>
</evidence>
<dbReference type="GO" id="GO:0005249">
    <property type="term" value="F:voltage-gated potassium channel activity"/>
    <property type="evidence" value="ECO:0007669"/>
    <property type="project" value="InterPro"/>
</dbReference>
<keyword evidence="14" id="KW-1185">Reference proteome</keyword>
<dbReference type="AlphaFoldDB" id="A0A4Q0VHG3"/>
<protein>
    <submittedName>
        <fullName evidence="13">Ion transporter</fullName>
    </submittedName>
</protein>
<dbReference type="GO" id="GO:0008076">
    <property type="term" value="C:voltage-gated potassium channel complex"/>
    <property type="evidence" value="ECO:0007669"/>
    <property type="project" value="InterPro"/>
</dbReference>
<comment type="subcellular location">
    <subcellularLocation>
        <location evidence="1">Membrane</location>
        <topology evidence="1">Multi-pass membrane protein</topology>
    </subcellularLocation>
</comment>
<keyword evidence="7" id="KW-0630">Potassium</keyword>
<keyword evidence="8" id="KW-1133">Transmembrane helix</keyword>
<evidence type="ECO:0000256" key="8">
    <source>
        <dbReference type="ARBA" id="ARBA00022989"/>
    </source>
</evidence>